<protein>
    <submittedName>
        <fullName evidence="1">(northern house mosquito) hypothetical protein</fullName>
    </submittedName>
</protein>
<dbReference type="EMBL" id="HBUE01033797">
    <property type="protein sequence ID" value="CAG6457968.1"/>
    <property type="molecule type" value="Transcribed_RNA"/>
</dbReference>
<dbReference type="AlphaFoldDB" id="A0A8D8AM70"/>
<name>A0A8D8AM70_CULPI</name>
<reference evidence="1" key="1">
    <citation type="submission" date="2021-05" db="EMBL/GenBank/DDBJ databases">
        <authorList>
            <person name="Alioto T."/>
            <person name="Alioto T."/>
            <person name="Gomez Garrido J."/>
        </authorList>
    </citation>
    <scope>NUCLEOTIDE SEQUENCE</scope>
</reference>
<sequence>MLVLPPFEPPLPPPTGVMVISLFDLDKLSPVLACRLANAPDVTVAACCWAAAAAAEFIRSGAVRSRASVGENEVKPGPEVAVVAGFGRDADLVRMPWSNELLVELAAWD</sequence>
<organism evidence="1">
    <name type="scientific">Culex pipiens</name>
    <name type="common">House mosquito</name>
    <dbReference type="NCBI Taxonomy" id="7175"/>
    <lineage>
        <taxon>Eukaryota</taxon>
        <taxon>Metazoa</taxon>
        <taxon>Ecdysozoa</taxon>
        <taxon>Arthropoda</taxon>
        <taxon>Hexapoda</taxon>
        <taxon>Insecta</taxon>
        <taxon>Pterygota</taxon>
        <taxon>Neoptera</taxon>
        <taxon>Endopterygota</taxon>
        <taxon>Diptera</taxon>
        <taxon>Nematocera</taxon>
        <taxon>Culicoidea</taxon>
        <taxon>Culicidae</taxon>
        <taxon>Culicinae</taxon>
        <taxon>Culicini</taxon>
        <taxon>Culex</taxon>
        <taxon>Culex</taxon>
    </lineage>
</organism>
<evidence type="ECO:0000313" key="1">
    <source>
        <dbReference type="EMBL" id="CAG6457968.1"/>
    </source>
</evidence>
<proteinExistence type="predicted"/>
<accession>A0A8D8AM70</accession>